<evidence type="ECO:0000256" key="1">
    <source>
        <dbReference type="ARBA" id="ARBA00022729"/>
    </source>
</evidence>
<evidence type="ECO:0000313" key="5">
    <source>
        <dbReference type="EMBL" id="TMQ89141.1"/>
    </source>
</evidence>
<organism evidence="5 6">
    <name type="scientific">Actinomadura soli</name>
    <dbReference type="NCBI Taxonomy" id="2508997"/>
    <lineage>
        <taxon>Bacteria</taxon>
        <taxon>Bacillati</taxon>
        <taxon>Actinomycetota</taxon>
        <taxon>Actinomycetes</taxon>
        <taxon>Streptosporangiales</taxon>
        <taxon>Thermomonosporaceae</taxon>
        <taxon>Actinomadura</taxon>
    </lineage>
</organism>
<accession>A0A5C4J298</accession>
<feature type="chain" id="PRO_5023065288" evidence="3">
    <location>
        <begin position="29"/>
        <end position="200"/>
    </location>
</feature>
<keyword evidence="6" id="KW-1185">Reference proteome</keyword>
<dbReference type="Pfam" id="PF03067">
    <property type="entry name" value="LPMO_10"/>
    <property type="match status" value="1"/>
</dbReference>
<gene>
    <name evidence="5" type="ORF">ETD83_39345</name>
</gene>
<keyword evidence="1 3" id="KW-0732">Signal</keyword>
<dbReference type="AlphaFoldDB" id="A0A5C4J298"/>
<evidence type="ECO:0000256" key="2">
    <source>
        <dbReference type="SAM" id="MobiDB-lite"/>
    </source>
</evidence>
<name>A0A5C4J298_9ACTN</name>
<dbReference type="RefSeq" id="WP_138650308.1">
    <property type="nucleotide sequence ID" value="NZ_VCKW01000410.1"/>
</dbReference>
<keyword evidence="5" id="KW-0503">Monooxygenase</keyword>
<dbReference type="GO" id="GO:0004497">
    <property type="term" value="F:monooxygenase activity"/>
    <property type="evidence" value="ECO:0007669"/>
    <property type="project" value="UniProtKB-KW"/>
</dbReference>
<dbReference type="PANTHER" id="PTHR34823">
    <property type="entry name" value="GLCNAC-BINDING PROTEIN A"/>
    <property type="match status" value="1"/>
</dbReference>
<dbReference type="Proteomes" id="UP000309174">
    <property type="component" value="Unassembled WGS sequence"/>
</dbReference>
<proteinExistence type="predicted"/>
<evidence type="ECO:0000259" key="4">
    <source>
        <dbReference type="Pfam" id="PF03067"/>
    </source>
</evidence>
<dbReference type="OrthoDB" id="2702399at2"/>
<sequence>MPAKLRPPRKRTLVLAAVASAGLTVATATPALSHGYTNAPISRALFCKQGVAKNCGGAQHEPQSIEGPKGFPERGPRDGTICGGGGFAPLDDPRGGQWPANKLTAGQSFTFRWTLTAAHATTSWRYFITKDGWDPTQKLTRAALEPQPFLQINDGGKRPPNNVSHQATLPNKQGRHLILAVWDIHDTGNAFYQCSDVEFS</sequence>
<evidence type="ECO:0000256" key="3">
    <source>
        <dbReference type="SAM" id="SignalP"/>
    </source>
</evidence>
<dbReference type="EMBL" id="VCKW01000410">
    <property type="protein sequence ID" value="TMQ89141.1"/>
    <property type="molecule type" value="Genomic_DNA"/>
</dbReference>
<comment type="caution">
    <text evidence="5">The sequence shown here is derived from an EMBL/GenBank/DDBJ whole genome shotgun (WGS) entry which is preliminary data.</text>
</comment>
<feature type="domain" description="Chitin-binding type-4" evidence="4">
    <location>
        <begin position="34"/>
        <end position="197"/>
    </location>
</feature>
<feature type="region of interest" description="Disordered" evidence="2">
    <location>
        <begin position="56"/>
        <end position="97"/>
    </location>
</feature>
<feature type="signal peptide" evidence="3">
    <location>
        <begin position="1"/>
        <end position="28"/>
    </location>
</feature>
<dbReference type="InterPro" id="IPR004302">
    <property type="entry name" value="Cellulose/chitin-bd_N"/>
</dbReference>
<dbReference type="CDD" id="cd21177">
    <property type="entry name" value="LPMO_AA10"/>
    <property type="match status" value="1"/>
</dbReference>
<dbReference type="InterPro" id="IPR051024">
    <property type="entry name" value="GlcNAc_Chitin_IntDeg"/>
</dbReference>
<dbReference type="PANTHER" id="PTHR34823:SF1">
    <property type="entry name" value="CHITIN-BINDING TYPE-4 DOMAIN-CONTAINING PROTEIN"/>
    <property type="match status" value="1"/>
</dbReference>
<evidence type="ECO:0000313" key="6">
    <source>
        <dbReference type="Proteomes" id="UP000309174"/>
    </source>
</evidence>
<keyword evidence="5" id="KW-0560">Oxidoreductase</keyword>
<protein>
    <submittedName>
        <fullName evidence="5">Lytic polysaccharide monooxygenase</fullName>
    </submittedName>
</protein>
<dbReference type="SUPFAM" id="SSF81296">
    <property type="entry name" value="E set domains"/>
    <property type="match status" value="1"/>
</dbReference>
<dbReference type="Gene3D" id="2.70.50.50">
    <property type="entry name" value="chitin-binding protein cbp21"/>
    <property type="match status" value="1"/>
</dbReference>
<reference evidence="5 6" key="1">
    <citation type="submission" date="2019-05" db="EMBL/GenBank/DDBJ databases">
        <title>Draft genome sequence of Actinomadura sp. 14C53.</title>
        <authorList>
            <person name="Saricaoglu S."/>
            <person name="Isik K."/>
        </authorList>
    </citation>
    <scope>NUCLEOTIDE SEQUENCE [LARGE SCALE GENOMIC DNA]</scope>
    <source>
        <strain evidence="5 6">14C53</strain>
    </source>
</reference>
<dbReference type="InterPro" id="IPR014756">
    <property type="entry name" value="Ig_E-set"/>
</dbReference>